<feature type="signal peptide" evidence="4">
    <location>
        <begin position="1"/>
        <end position="18"/>
    </location>
</feature>
<dbReference type="EMBL" id="CACRST010000011">
    <property type="protein sequence ID" value="VYS96494.1"/>
    <property type="molecule type" value="Genomic_DNA"/>
</dbReference>
<dbReference type="RefSeq" id="WP_156353617.1">
    <property type="nucleotide sequence ID" value="NZ_CACRST010000011.1"/>
</dbReference>
<dbReference type="SUPFAM" id="SSF53822">
    <property type="entry name" value="Periplasmic binding protein-like I"/>
    <property type="match status" value="1"/>
</dbReference>
<dbReference type="AlphaFoldDB" id="A0A6N2STS4"/>
<feature type="domain" description="Periplasmic binding protein" evidence="5">
    <location>
        <begin position="65"/>
        <end position="322"/>
    </location>
</feature>
<proteinExistence type="inferred from homology"/>
<dbReference type="InterPro" id="IPR028082">
    <property type="entry name" value="Peripla_BP_I"/>
</dbReference>
<dbReference type="PANTHER" id="PTHR46847">
    <property type="entry name" value="D-ALLOSE-BINDING PERIPLASMIC PROTEIN-RELATED"/>
    <property type="match status" value="1"/>
</dbReference>
<accession>A0A6N2STS4</accession>
<evidence type="ECO:0000256" key="2">
    <source>
        <dbReference type="ARBA" id="ARBA00007639"/>
    </source>
</evidence>
<gene>
    <name evidence="6" type="primary">rbsB_3</name>
    <name evidence="6" type="ORF">BGLFYP119_01283</name>
</gene>
<feature type="chain" id="PRO_5039203250" evidence="4">
    <location>
        <begin position="19"/>
        <end position="359"/>
    </location>
</feature>
<dbReference type="GO" id="GO:0030313">
    <property type="term" value="C:cell envelope"/>
    <property type="evidence" value="ECO:0007669"/>
    <property type="project" value="UniProtKB-SubCell"/>
</dbReference>
<evidence type="ECO:0000256" key="3">
    <source>
        <dbReference type="ARBA" id="ARBA00022729"/>
    </source>
</evidence>
<sequence length="359" mass="38441">MKKAAVATVLLAGSVLLAGAVGSSGSFVESVNADVRTDSETEEAAKKDSAAGIDTSIPVVPGSRIAVVSKCVSGEFWDMVHKGMSAAVKDINTAYGFKSDDQIKMTFEGPSDELNVEEQVNTLDAVIAENPAVLCLSASDMDSCQAQIETAMENDIPVIVFDSNVSEDQLVTAFCGTDNERVGQIAGEKMAEALNQQGKILIFSAQGKTESNQKRVDGFKSAVAEYAGMEVAAEIYADQVEDMTAAMQEALAQYPDAAGVFCTNADMSNLYLSLEQEETEFPIMIGVDGTTKQQEAVRSGKEYGIVSQAPYEMGYQTILSAIQTTDPAAEKPDEKILLEPAWIDSTNLESPEYSNYIYK</sequence>
<keyword evidence="3 4" id="KW-0732">Signal</keyword>
<comment type="similarity">
    <text evidence="2">Belongs to the bacterial solute-binding protein 2 family.</text>
</comment>
<comment type="subcellular location">
    <subcellularLocation>
        <location evidence="1">Cell envelope</location>
    </subcellularLocation>
</comment>
<evidence type="ECO:0000256" key="4">
    <source>
        <dbReference type="SAM" id="SignalP"/>
    </source>
</evidence>
<dbReference type="Pfam" id="PF13407">
    <property type="entry name" value="Peripla_BP_4"/>
    <property type="match status" value="1"/>
</dbReference>
<evidence type="ECO:0000256" key="1">
    <source>
        <dbReference type="ARBA" id="ARBA00004196"/>
    </source>
</evidence>
<reference evidence="6" key="1">
    <citation type="submission" date="2019-11" db="EMBL/GenBank/DDBJ databases">
        <authorList>
            <person name="Feng L."/>
        </authorList>
    </citation>
    <scope>NUCLEOTIDE SEQUENCE</scope>
    <source>
        <strain evidence="6">BgluceraseaLFYP119</strain>
    </source>
</reference>
<organism evidence="6">
    <name type="scientific">Blautia glucerasea</name>
    <dbReference type="NCBI Taxonomy" id="536633"/>
    <lineage>
        <taxon>Bacteria</taxon>
        <taxon>Bacillati</taxon>
        <taxon>Bacillota</taxon>
        <taxon>Clostridia</taxon>
        <taxon>Lachnospirales</taxon>
        <taxon>Lachnospiraceae</taxon>
        <taxon>Blautia</taxon>
    </lineage>
</organism>
<dbReference type="GO" id="GO:0030246">
    <property type="term" value="F:carbohydrate binding"/>
    <property type="evidence" value="ECO:0007669"/>
    <property type="project" value="UniProtKB-ARBA"/>
</dbReference>
<dbReference type="Gene3D" id="3.40.50.2300">
    <property type="match status" value="2"/>
</dbReference>
<dbReference type="InterPro" id="IPR025997">
    <property type="entry name" value="SBP_2_dom"/>
</dbReference>
<name>A0A6N2STS4_9FIRM</name>
<protein>
    <submittedName>
        <fullName evidence="6">D-ribose-binding periplasmic protein</fullName>
    </submittedName>
</protein>
<evidence type="ECO:0000259" key="5">
    <source>
        <dbReference type="Pfam" id="PF13407"/>
    </source>
</evidence>
<dbReference type="PANTHER" id="PTHR46847:SF1">
    <property type="entry name" value="D-ALLOSE-BINDING PERIPLASMIC PROTEIN-RELATED"/>
    <property type="match status" value="1"/>
</dbReference>
<evidence type="ECO:0000313" key="6">
    <source>
        <dbReference type="EMBL" id="VYS96494.1"/>
    </source>
</evidence>